<comment type="caution">
    <text evidence="3">The sequence shown here is derived from an EMBL/GenBank/DDBJ whole genome shotgun (WGS) entry which is preliminary data.</text>
</comment>
<accession>A0A7K1XYD0</accession>
<gene>
    <name evidence="3" type="ORF">GS398_11860</name>
</gene>
<reference evidence="3 4" key="1">
    <citation type="submission" date="2019-11" db="EMBL/GenBank/DDBJ databases">
        <title>Pedobacter sp. HMF7056 Genome sequencing and assembly.</title>
        <authorList>
            <person name="Kang H."/>
            <person name="Kim H."/>
            <person name="Joh K."/>
        </authorList>
    </citation>
    <scope>NUCLEOTIDE SEQUENCE [LARGE SCALE GENOMIC DNA]</scope>
    <source>
        <strain evidence="3 4">HMF7056</strain>
    </source>
</reference>
<keyword evidence="4" id="KW-1185">Reference proteome</keyword>
<feature type="transmembrane region" description="Helical" evidence="2">
    <location>
        <begin position="5"/>
        <end position="23"/>
    </location>
</feature>
<evidence type="ECO:0000313" key="3">
    <source>
        <dbReference type="EMBL" id="MXV16001.1"/>
    </source>
</evidence>
<keyword evidence="2" id="KW-1133">Transmembrane helix</keyword>
<feature type="region of interest" description="Disordered" evidence="1">
    <location>
        <begin position="64"/>
        <end position="89"/>
    </location>
</feature>
<feature type="transmembrane region" description="Helical" evidence="2">
    <location>
        <begin position="35"/>
        <end position="56"/>
    </location>
</feature>
<dbReference type="Proteomes" id="UP000451233">
    <property type="component" value="Unassembled WGS sequence"/>
</dbReference>
<dbReference type="RefSeq" id="WP_160906961.1">
    <property type="nucleotide sequence ID" value="NZ_WVHS01000002.1"/>
</dbReference>
<feature type="compositionally biased region" description="Basic and acidic residues" evidence="1">
    <location>
        <begin position="74"/>
        <end position="89"/>
    </location>
</feature>
<name>A0A7K1XYD0_9SPHI</name>
<evidence type="ECO:0008006" key="5">
    <source>
        <dbReference type="Google" id="ProtNLM"/>
    </source>
</evidence>
<keyword evidence="2" id="KW-0812">Transmembrane</keyword>
<dbReference type="EMBL" id="WVHS01000002">
    <property type="protein sequence ID" value="MXV16001.1"/>
    <property type="molecule type" value="Genomic_DNA"/>
</dbReference>
<keyword evidence="2" id="KW-0472">Membrane</keyword>
<evidence type="ECO:0000256" key="1">
    <source>
        <dbReference type="SAM" id="MobiDB-lite"/>
    </source>
</evidence>
<organism evidence="3 4">
    <name type="scientific">Hufsiella ginkgonis</name>
    <dbReference type="NCBI Taxonomy" id="2695274"/>
    <lineage>
        <taxon>Bacteria</taxon>
        <taxon>Pseudomonadati</taxon>
        <taxon>Bacteroidota</taxon>
        <taxon>Sphingobacteriia</taxon>
        <taxon>Sphingobacteriales</taxon>
        <taxon>Sphingobacteriaceae</taxon>
        <taxon>Hufsiella</taxon>
    </lineage>
</organism>
<protein>
    <recommendedName>
        <fullName evidence="5">DUF1049 domain-containing protein</fullName>
    </recommendedName>
</protein>
<evidence type="ECO:0000256" key="2">
    <source>
        <dbReference type="SAM" id="Phobius"/>
    </source>
</evidence>
<evidence type="ECO:0000313" key="4">
    <source>
        <dbReference type="Proteomes" id="UP000451233"/>
    </source>
</evidence>
<dbReference type="AlphaFoldDB" id="A0A7K1XYD0"/>
<sequence length="89" mass="10223">MKPKYIFLVIVTVLVTIILMKNTDEVKFWIFGDRYVQKLAVLGTMFGLGLVFGFILGRPRKKKPVENTSLEGSPVERKELSAEDEEYIK</sequence>
<proteinExistence type="predicted"/>